<feature type="domain" description="Endonuclease GajA/Old nuclease/RecF-like AAA" evidence="1">
    <location>
        <begin position="1"/>
        <end position="44"/>
    </location>
</feature>
<dbReference type="PANTHER" id="PTHR32182:SF25">
    <property type="entry name" value="SLR1056 PROTEIN"/>
    <property type="match status" value="1"/>
</dbReference>
<feature type="domain" description="ATPase AAA-type core" evidence="2">
    <location>
        <begin position="208"/>
        <end position="354"/>
    </location>
</feature>
<sequence length="436" mass="48120">MLTSIRIANFKSYSGATLPLAALTFLIGANAAGKSNLLEAMRLLHWLGKGSRLEDIARAIESGDALVRGQSVDLFRESASPFTLGLHWSDSPDGWADFEVAISLLDDQLVITGEKVTQPSEKVPLYAVDGTPNPHTDEIGVAYNNFRRGPIKPHIPCSNRQAIFFQLETPGRFEAAHAESQRIIPRVARSLRETLREIVFLDPRPSLMRDYAYAKDDAIKEDGSNLSAVLYKIANAEQDTAQLLDFIRSLPEQDITDIKFIKTDRNDVMVRLVESFGDQQRTMDAPLLSDGTLRVLAVGAALLTAPKGALVIIEEIDNGVHPSRAEVLVRQIRGIASARGLRVLLTSHNPALLDALPDEALGDVVCSYRDPEKGDSRLVRLGDLDRYPELVAQGPLGQLMTQRVLDRFVKDDSTPEQRQADALEWLTRLRQEGRGG</sequence>
<dbReference type="PIRSF" id="PIRSF029347">
    <property type="entry name" value="RecF"/>
    <property type="match status" value="1"/>
</dbReference>
<comment type="caution">
    <text evidence="3">The sequence shown here is derived from an EMBL/GenBank/DDBJ whole genome shotgun (WGS) entry which is preliminary data.</text>
</comment>
<dbReference type="Proteomes" id="UP000075766">
    <property type="component" value="Unassembled WGS sequence"/>
</dbReference>
<dbReference type="SUPFAM" id="SSF52540">
    <property type="entry name" value="P-loop containing nucleoside triphosphate hydrolases"/>
    <property type="match status" value="1"/>
</dbReference>
<dbReference type="PANTHER" id="PTHR32182">
    <property type="entry name" value="DNA REPLICATION AND REPAIR PROTEIN RECF"/>
    <property type="match status" value="1"/>
</dbReference>
<protein>
    <submittedName>
        <fullName evidence="3">ATPase</fullName>
    </submittedName>
</protein>
<name>A0ABR5VKQ9_MARGR</name>
<evidence type="ECO:0000313" key="4">
    <source>
        <dbReference type="Proteomes" id="UP000075766"/>
    </source>
</evidence>
<proteinExistence type="predicted"/>
<organism evidence="3 4">
    <name type="scientific">Marichromatium gracile</name>
    <name type="common">Chromatium gracile</name>
    <dbReference type="NCBI Taxonomy" id="1048"/>
    <lineage>
        <taxon>Bacteria</taxon>
        <taxon>Pseudomonadati</taxon>
        <taxon>Pseudomonadota</taxon>
        <taxon>Gammaproteobacteria</taxon>
        <taxon>Chromatiales</taxon>
        <taxon>Chromatiaceae</taxon>
        <taxon>Marichromatium</taxon>
    </lineage>
</organism>
<gene>
    <name evidence="3" type="ORF">AY586_05795</name>
</gene>
<evidence type="ECO:0000313" key="3">
    <source>
        <dbReference type="EMBL" id="KXX66264.1"/>
    </source>
</evidence>
<dbReference type="CDD" id="cd00267">
    <property type="entry name" value="ABC_ATPase"/>
    <property type="match status" value="1"/>
</dbReference>
<evidence type="ECO:0000259" key="2">
    <source>
        <dbReference type="Pfam" id="PF13304"/>
    </source>
</evidence>
<dbReference type="Gene3D" id="3.40.50.300">
    <property type="entry name" value="P-loop containing nucleotide triphosphate hydrolases"/>
    <property type="match status" value="2"/>
</dbReference>
<accession>A0ABR5VKQ9</accession>
<dbReference type="InterPro" id="IPR014555">
    <property type="entry name" value="RecF-like"/>
</dbReference>
<dbReference type="InterPro" id="IPR003959">
    <property type="entry name" value="ATPase_AAA_core"/>
</dbReference>
<dbReference type="EMBL" id="LSYU01000002">
    <property type="protein sequence ID" value="KXX66264.1"/>
    <property type="molecule type" value="Genomic_DNA"/>
</dbReference>
<dbReference type="InterPro" id="IPR041685">
    <property type="entry name" value="AAA_GajA/Old/RecF-like"/>
</dbReference>
<dbReference type="InterPro" id="IPR027417">
    <property type="entry name" value="P-loop_NTPase"/>
</dbReference>
<reference evidence="3 4" key="1">
    <citation type="submission" date="2016-02" db="EMBL/GenBank/DDBJ databases">
        <title>Genome sequence of Marichromatium gracile YL-28, a purple sulfur bacterium.</title>
        <authorList>
            <person name="Zhao C."/>
            <person name="Hong X."/>
            <person name="Chen S."/>
            <person name="Yang S."/>
        </authorList>
    </citation>
    <scope>NUCLEOTIDE SEQUENCE [LARGE SCALE GENOMIC DNA]</scope>
    <source>
        <strain evidence="3 4">YL28</strain>
    </source>
</reference>
<dbReference type="Pfam" id="PF13175">
    <property type="entry name" value="AAA_15"/>
    <property type="match status" value="1"/>
</dbReference>
<dbReference type="RefSeq" id="WP_062271495.1">
    <property type="nucleotide sequence ID" value="NZ_LSYU01000002.1"/>
</dbReference>
<evidence type="ECO:0000259" key="1">
    <source>
        <dbReference type="Pfam" id="PF13175"/>
    </source>
</evidence>
<dbReference type="Pfam" id="PF13304">
    <property type="entry name" value="AAA_21"/>
    <property type="match status" value="1"/>
</dbReference>
<keyword evidence="4" id="KW-1185">Reference proteome</keyword>